<evidence type="ECO:0000256" key="14">
    <source>
        <dbReference type="ARBA" id="ARBA00023157"/>
    </source>
</evidence>
<name>A0A8T1YRB0_ARASU</name>
<evidence type="ECO:0000256" key="2">
    <source>
        <dbReference type="ARBA" id="ARBA00012513"/>
    </source>
</evidence>
<dbReference type="CDD" id="cd01098">
    <property type="entry name" value="PAN_AP_plant"/>
    <property type="match status" value="1"/>
</dbReference>
<dbReference type="PANTHER" id="PTHR27002:SF150">
    <property type="entry name" value="RECEPTOR-LIKE SERINE_THREONINE-PROTEIN KINASE SD1-8"/>
    <property type="match status" value="1"/>
</dbReference>
<keyword evidence="6 19" id="KW-0812">Transmembrane</keyword>
<comment type="subcellular location">
    <subcellularLocation>
        <location evidence="1">Cell membrane</location>
        <topology evidence="1">Single-pass type I membrane protein</topology>
    </subcellularLocation>
</comment>
<dbReference type="OrthoDB" id="785331at2759"/>
<feature type="transmembrane region" description="Helical" evidence="19">
    <location>
        <begin position="437"/>
        <end position="459"/>
    </location>
</feature>
<keyword evidence="24" id="KW-1185">Reference proteome</keyword>
<evidence type="ECO:0000313" key="24">
    <source>
        <dbReference type="Proteomes" id="UP000694251"/>
    </source>
</evidence>
<evidence type="ECO:0000256" key="17">
    <source>
        <dbReference type="ARBA" id="ARBA00048679"/>
    </source>
</evidence>
<evidence type="ECO:0000256" key="15">
    <source>
        <dbReference type="ARBA" id="ARBA00023180"/>
    </source>
</evidence>
<dbReference type="GO" id="GO:0031625">
    <property type="term" value="F:ubiquitin protein ligase binding"/>
    <property type="evidence" value="ECO:0007669"/>
    <property type="project" value="UniProtKB-ARBA"/>
</dbReference>
<accession>A0A8T1YRB0</accession>
<reference evidence="23 24" key="1">
    <citation type="submission" date="2020-12" db="EMBL/GenBank/DDBJ databases">
        <title>Concerted genomic and epigenomic changes stabilize Arabidopsis allopolyploids.</title>
        <authorList>
            <person name="Chen Z."/>
        </authorList>
    </citation>
    <scope>NUCLEOTIDE SEQUENCE [LARGE SCALE GENOMIC DNA]</scope>
    <source>
        <strain evidence="23">As9502</strain>
        <tissue evidence="23">Leaf</tissue>
    </source>
</reference>
<dbReference type="Proteomes" id="UP000694251">
    <property type="component" value="Chromosome 12"/>
</dbReference>
<dbReference type="CDD" id="cd00028">
    <property type="entry name" value="B_lectin"/>
    <property type="match status" value="1"/>
</dbReference>
<comment type="catalytic activity">
    <reaction evidence="17">
        <text>L-seryl-[protein] + ATP = O-phospho-L-seryl-[protein] + ADP + H(+)</text>
        <dbReference type="Rhea" id="RHEA:17989"/>
        <dbReference type="Rhea" id="RHEA-COMP:9863"/>
        <dbReference type="Rhea" id="RHEA-COMP:11604"/>
        <dbReference type="ChEBI" id="CHEBI:15378"/>
        <dbReference type="ChEBI" id="CHEBI:29999"/>
        <dbReference type="ChEBI" id="CHEBI:30616"/>
        <dbReference type="ChEBI" id="CHEBI:83421"/>
        <dbReference type="ChEBI" id="CHEBI:456216"/>
        <dbReference type="EC" id="2.7.11.1"/>
    </reaction>
</comment>
<keyword evidence="3" id="KW-1003">Cell membrane</keyword>
<dbReference type="InterPro" id="IPR017441">
    <property type="entry name" value="Protein_kinase_ATP_BS"/>
</dbReference>
<dbReference type="PROSITE" id="PS50011">
    <property type="entry name" value="PROTEIN_KINASE_DOM"/>
    <property type="match status" value="1"/>
</dbReference>
<evidence type="ECO:0000256" key="19">
    <source>
        <dbReference type="SAM" id="Phobius"/>
    </source>
</evidence>
<evidence type="ECO:0000256" key="10">
    <source>
        <dbReference type="ARBA" id="ARBA00022777"/>
    </source>
</evidence>
<dbReference type="EMBL" id="JAEFBJ010000012">
    <property type="protein sequence ID" value="KAG7548524.1"/>
    <property type="molecule type" value="Genomic_DNA"/>
</dbReference>
<evidence type="ECO:0000256" key="16">
    <source>
        <dbReference type="ARBA" id="ARBA00047899"/>
    </source>
</evidence>
<dbReference type="InterPro" id="IPR000719">
    <property type="entry name" value="Prot_kinase_dom"/>
</dbReference>
<dbReference type="GO" id="GO:0048544">
    <property type="term" value="P:recognition of pollen"/>
    <property type="evidence" value="ECO:0007669"/>
    <property type="project" value="InterPro"/>
</dbReference>
<keyword evidence="8" id="KW-0430">Lectin</keyword>
<dbReference type="FunFam" id="3.30.200.20:FF:000466">
    <property type="entry name" value="Putative LRR receptor-like serine/threonine-protein kinase"/>
    <property type="match status" value="1"/>
</dbReference>
<dbReference type="SMART" id="SM00108">
    <property type="entry name" value="B_lectin"/>
    <property type="match status" value="1"/>
</dbReference>
<dbReference type="InterPro" id="IPR000858">
    <property type="entry name" value="S_locus_glycoprot_dom"/>
</dbReference>
<keyword evidence="14" id="KW-1015">Disulfide bond</keyword>
<dbReference type="PROSITE" id="PS00107">
    <property type="entry name" value="PROTEIN_KINASE_ATP"/>
    <property type="match status" value="1"/>
</dbReference>
<dbReference type="GO" id="GO:0005524">
    <property type="term" value="F:ATP binding"/>
    <property type="evidence" value="ECO:0007669"/>
    <property type="project" value="UniProtKB-UniRule"/>
</dbReference>
<evidence type="ECO:0000256" key="5">
    <source>
        <dbReference type="ARBA" id="ARBA00022679"/>
    </source>
</evidence>
<dbReference type="PROSITE" id="PS50948">
    <property type="entry name" value="PAN"/>
    <property type="match status" value="1"/>
</dbReference>
<evidence type="ECO:0000256" key="7">
    <source>
        <dbReference type="ARBA" id="ARBA00022729"/>
    </source>
</evidence>
<dbReference type="InterPro" id="IPR024171">
    <property type="entry name" value="SRK-like_kinase"/>
</dbReference>
<dbReference type="PANTHER" id="PTHR27002">
    <property type="entry name" value="RECEPTOR-LIKE SERINE/THREONINE-PROTEIN KINASE SD1-8"/>
    <property type="match status" value="1"/>
</dbReference>
<feature type="domain" description="Bulb-type lectin" evidence="21">
    <location>
        <begin position="19"/>
        <end position="144"/>
    </location>
</feature>
<evidence type="ECO:0000256" key="11">
    <source>
        <dbReference type="ARBA" id="ARBA00022840"/>
    </source>
</evidence>
<keyword evidence="13 19" id="KW-0472">Membrane</keyword>
<dbReference type="Pfam" id="PF01453">
    <property type="entry name" value="B_lectin"/>
    <property type="match status" value="1"/>
</dbReference>
<keyword evidence="5" id="KW-0808">Transferase</keyword>
<comment type="catalytic activity">
    <reaction evidence="16">
        <text>L-threonyl-[protein] + ATP = O-phospho-L-threonyl-[protein] + ADP + H(+)</text>
        <dbReference type="Rhea" id="RHEA:46608"/>
        <dbReference type="Rhea" id="RHEA-COMP:11060"/>
        <dbReference type="Rhea" id="RHEA-COMP:11605"/>
        <dbReference type="ChEBI" id="CHEBI:15378"/>
        <dbReference type="ChEBI" id="CHEBI:30013"/>
        <dbReference type="ChEBI" id="CHEBI:30616"/>
        <dbReference type="ChEBI" id="CHEBI:61977"/>
        <dbReference type="ChEBI" id="CHEBI:456216"/>
        <dbReference type="EC" id="2.7.11.1"/>
    </reaction>
</comment>
<dbReference type="Pfam" id="PF07714">
    <property type="entry name" value="PK_Tyr_Ser-Thr"/>
    <property type="match status" value="1"/>
</dbReference>
<feature type="domain" description="Protein kinase" evidence="20">
    <location>
        <begin position="494"/>
        <end position="768"/>
    </location>
</feature>
<evidence type="ECO:0000256" key="18">
    <source>
        <dbReference type="PROSITE-ProRule" id="PRU10141"/>
    </source>
</evidence>
<evidence type="ECO:0000256" key="13">
    <source>
        <dbReference type="ARBA" id="ARBA00023136"/>
    </source>
</evidence>
<dbReference type="GO" id="GO:0005886">
    <property type="term" value="C:plasma membrane"/>
    <property type="evidence" value="ECO:0007669"/>
    <property type="project" value="UniProtKB-SubCell"/>
</dbReference>
<dbReference type="SMART" id="SM00220">
    <property type="entry name" value="S_TKc"/>
    <property type="match status" value="1"/>
</dbReference>
<dbReference type="CDD" id="cd14066">
    <property type="entry name" value="STKc_IRAK"/>
    <property type="match status" value="1"/>
</dbReference>
<dbReference type="PROSITE" id="PS50927">
    <property type="entry name" value="BULB_LECTIN"/>
    <property type="match status" value="1"/>
</dbReference>
<gene>
    <name evidence="23" type="ORF">ISN44_As12g037020</name>
</gene>
<dbReference type="SMART" id="SM00473">
    <property type="entry name" value="PAN_AP"/>
    <property type="match status" value="1"/>
</dbReference>
<dbReference type="PIRSF" id="PIRSF000641">
    <property type="entry name" value="SRK"/>
    <property type="match status" value="1"/>
</dbReference>
<dbReference type="Pfam" id="PF00954">
    <property type="entry name" value="S_locus_glycop"/>
    <property type="match status" value="1"/>
</dbReference>
<evidence type="ECO:0000256" key="3">
    <source>
        <dbReference type="ARBA" id="ARBA00022475"/>
    </source>
</evidence>
<evidence type="ECO:0000256" key="1">
    <source>
        <dbReference type="ARBA" id="ARBA00004251"/>
    </source>
</evidence>
<keyword evidence="4" id="KW-0723">Serine/threonine-protein kinase</keyword>
<keyword evidence="9 18" id="KW-0547">Nucleotide-binding</keyword>
<comment type="caution">
    <text evidence="23">The sequence shown here is derived from an EMBL/GenBank/DDBJ whole genome shotgun (WGS) entry which is preliminary data.</text>
</comment>
<dbReference type="GO" id="GO:0004674">
    <property type="term" value="F:protein serine/threonine kinase activity"/>
    <property type="evidence" value="ECO:0007669"/>
    <property type="project" value="UniProtKB-KW"/>
</dbReference>
<evidence type="ECO:0000256" key="12">
    <source>
        <dbReference type="ARBA" id="ARBA00022989"/>
    </source>
</evidence>
<dbReference type="GO" id="GO:0030246">
    <property type="term" value="F:carbohydrate binding"/>
    <property type="evidence" value="ECO:0007669"/>
    <property type="project" value="UniProtKB-KW"/>
</dbReference>
<keyword evidence="10 23" id="KW-0418">Kinase</keyword>
<feature type="domain" description="Apple" evidence="22">
    <location>
        <begin position="339"/>
        <end position="419"/>
    </location>
</feature>
<dbReference type="InterPro" id="IPR021820">
    <property type="entry name" value="S-locus_recpt_kinase_C"/>
</dbReference>
<evidence type="ECO:0000259" key="22">
    <source>
        <dbReference type="PROSITE" id="PS50948"/>
    </source>
</evidence>
<keyword evidence="11 18" id="KW-0067">ATP-binding</keyword>
<evidence type="ECO:0000259" key="21">
    <source>
        <dbReference type="PROSITE" id="PS50927"/>
    </source>
</evidence>
<evidence type="ECO:0000256" key="6">
    <source>
        <dbReference type="ARBA" id="ARBA00022692"/>
    </source>
</evidence>
<dbReference type="FunFam" id="1.10.510.10:FF:000060">
    <property type="entry name" value="G-type lectin S-receptor-like serine/threonine-protein kinase"/>
    <property type="match status" value="1"/>
</dbReference>
<proteinExistence type="predicted"/>
<evidence type="ECO:0000256" key="9">
    <source>
        <dbReference type="ARBA" id="ARBA00022741"/>
    </source>
</evidence>
<dbReference type="Pfam" id="PF08276">
    <property type="entry name" value="PAN_2"/>
    <property type="match status" value="1"/>
</dbReference>
<evidence type="ECO:0000256" key="8">
    <source>
        <dbReference type="ARBA" id="ARBA00022734"/>
    </source>
</evidence>
<evidence type="ECO:0000259" key="20">
    <source>
        <dbReference type="PROSITE" id="PS50011"/>
    </source>
</evidence>
<feature type="non-terminal residue" evidence="23">
    <location>
        <position position="1"/>
    </location>
</feature>
<feature type="binding site" evidence="18">
    <location>
        <position position="522"/>
    </location>
    <ligand>
        <name>ATP</name>
        <dbReference type="ChEBI" id="CHEBI:30616"/>
    </ligand>
</feature>
<keyword evidence="12 19" id="KW-1133">Transmembrane helix</keyword>
<dbReference type="InterPro" id="IPR001480">
    <property type="entry name" value="Bulb-type_lectin_dom"/>
</dbReference>
<dbReference type="InterPro" id="IPR001245">
    <property type="entry name" value="Ser-Thr/Tyr_kinase_cat_dom"/>
</dbReference>
<dbReference type="InterPro" id="IPR003609">
    <property type="entry name" value="Pan_app"/>
</dbReference>
<dbReference type="PROSITE" id="PS00108">
    <property type="entry name" value="PROTEIN_KINASE_ST"/>
    <property type="match status" value="1"/>
</dbReference>
<evidence type="ECO:0000256" key="4">
    <source>
        <dbReference type="ARBA" id="ARBA00022527"/>
    </source>
</evidence>
<keyword evidence="15" id="KW-0325">Glycoprotein</keyword>
<dbReference type="InterPro" id="IPR008271">
    <property type="entry name" value="Ser/Thr_kinase_AS"/>
</dbReference>
<dbReference type="Pfam" id="PF11883">
    <property type="entry name" value="DUF3403"/>
    <property type="match status" value="1"/>
</dbReference>
<keyword evidence="7" id="KW-0732">Signal</keyword>
<sequence length="818" mass="92191">VLLFLFVLFHKGFSVYNSRISSSAPFNISIQNKISSPKSILELGFFKPAPSSGVGERWYLGMWYRKLPNEVVWVANRDNPLSKPIGTLKIFNNNLHLFDHTSNSVWSTQVTGQSLKSDLTAELLDNGNLVLRYSSNNETSGFLWQSFDFPTDTLLPDMKLGWDKKSGLNRILQSWKSINDPSTGDYTYKVEIREPPESYIREKGEPSLRIGPWNSVSDINVIGKLTHGTENITMKSEEISYSFSVTNGNVFSILRINGNGVLNRSTWIPTSGELKRIGYLLPEVDDICYAYNKCGPNGLCDINTSPICNCIKGFQAKHQEAWELRDTEEGCVRKTQSRCNGDQFLKLQTMKLPDTVMSIVDMKLGLKECKKKCLAKCNCTAYANANMENGGSGCVIWVGKLLDIRKYKNAGQDLYVRMEAIDIGDEGKKKNNNNTKIIFIIVGVVILLLLSFIIMVSVWKRKKRPPTKAIAAPIGELHCEEMTLETVVVATQGFSDSNKIGQGGFGIVYKGRLLGGQEIAVKRLLKMSTQGIDEFKNELSLNASVQHVNLVQLLGYCFEGGEMILIYEYLENSSLDKYIFDKSQSSKLNWEKRVQIINGISRGLLYLHQDSRRPMVHRDLKPSNILLDQDMIPKISDFGMSKLFDKRTTAANTTKIVGTFGYMSPEYAEGGIYSTKSDVFSFGVLLLEIIFGVKNRDFYIYSENEESLLTYIWRNWKEGKGLDIIDQVILDSSTFQPHQVKRCIQIGLLCVQERAEDRPTMQSVSIMFASDTMEIPPPGPPGYLVRRSHLETGSSSRKKLNEESWTVAEVTYSAIEPR</sequence>
<evidence type="ECO:0000313" key="23">
    <source>
        <dbReference type="EMBL" id="KAG7548524.1"/>
    </source>
</evidence>
<dbReference type="AlphaFoldDB" id="A0A8T1YRB0"/>
<dbReference type="EC" id="2.7.11.1" evidence="2"/>
<organism evidence="23 24">
    <name type="scientific">Arabidopsis suecica</name>
    <name type="common">Swedish thale-cress</name>
    <name type="synonym">Cardaminopsis suecica</name>
    <dbReference type="NCBI Taxonomy" id="45249"/>
    <lineage>
        <taxon>Eukaryota</taxon>
        <taxon>Viridiplantae</taxon>
        <taxon>Streptophyta</taxon>
        <taxon>Embryophyta</taxon>
        <taxon>Tracheophyta</taxon>
        <taxon>Spermatophyta</taxon>
        <taxon>Magnoliopsida</taxon>
        <taxon>eudicotyledons</taxon>
        <taxon>Gunneridae</taxon>
        <taxon>Pentapetalae</taxon>
        <taxon>rosids</taxon>
        <taxon>malvids</taxon>
        <taxon>Brassicales</taxon>
        <taxon>Brassicaceae</taxon>
        <taxon>Camelineae</taxon>
        <taxon>Arabidopsis</taxon>
    </lineage>
</organism>
<protein>
    <recommendedName>
        <fullName evidence="2">non-specific serine/threonine protein kinase</fullName>
        <ecNumber evidence="2">2.7.11.1</ecNumber>
    </recommendedName>
</protein>